<comment type="caution">
    <text evidence="1">The sequence shown here is derived from an EMBL/GenBank/DDBJ whole genome shotgun (WGS) entry which is preliminary data.</text>
</comment>
<gene>
    <name evidence="1" type="ORF">FHS21_001320</name>
</gene>
<dbReference type="AlphaFoldDB" id="A0A839U9J3"/>
<sequence length="46" mass="5440">MSTEKFLKRWAKNQPNPKQAYEKQMALMPVTMEALRAMKLPMDLRS</sequence>
<reference evidence="1 2" key="1">
    <citation type="submission" date="2020-08" db="EMBL/GenBank/DDBJ databases">
        <title>Genomic Encyclopedia of Type Strains, Phase III (KMG-III): the genomes of soil and plant-associated and newly described type strains.</title>
        <authorList>
            <person name="Whitman W."/>
        </authorList>
    </citation>
    <scope>NUCLEOTIDE SEQUENCE [LARGE SCALE GENOMIC DNA]</scope>
    <source>
        <strain evidence="1 2">CECT 7015</strain>
    </source>
</reference>
<dbReference type="RefSeq" id="WP_183661329.1">
    <property type="nucleotide sequence ID" value="NZ_JACHXN010000003.1"/>
</dbReference>
<organism evidence="1 2">
    <name type="scientific">Phyllobacterium trifolii</name>
    <dbReference type="NCBI Taxonomy" id="300193"/>
    <lineage>
        <taxon>Bacteria</taxon>
        <taxon>Pseudomonadati</taxon>
        <taxon>Pseudomonadota</taxon>
        <taxon>Alphaproteobacteria</taxon>
        <taxon>Hyphomicrobiales</taxon>
        <taxon>Phyllobacteriaceae</taxon>
        <taxon>Phyllobacterium</taxon>
    </lineage>
</organism>
<protein>
    <submittedName>
        <fullName evidence="1">Uncharacterized protein</fullName>
    </submittedName>
</protein>
<proteinExistence type="predicted"/>
<accession>A0A839U9J3</accession>
<dbReference type="Proteomes" id="UP000554520">
    <property type="component" value="Unassembled WGS sequence"/>
</dbReference>
<evidence type="ECO:0000313" key="2">
    <source>
        <dbReference type="Proteomes" id="UP000554520"/>
    </source>
</evidence>
<dbReference type="EMBL" id="JACHXN010000003">
    <property type="protein sequence ID" value="MBB3144919.1"/>
    <property type="molecule type" value="Genomic_DNA"/>
</dbReference>
<evidence type="ECO:0000313" key="1">
    <source>
        <dbReference type="EMBL" id="MBB3144919.1"/>
    </source>
</evidence>
<keyword evidence="2" id="KW-1185">Reference proteome</keyword>
<name>A0A839U9J3_9HYPH</name>